<feature type="transmembrane region" description="Helical" evidence="5">
    <location>
        <begin position="67"/>
        <end position="91"/>
    </location>
</feature>
<dbReference type="SUPFAM" id="SSF48652">
    <property type="entry name" value="Tetraspanin"/>
    <property type="match status" value="1"/>
</dbReference>
<evidence type="ECO:0000256" key="5">
    <source>
        <dbReference type="SAM" id="Phobius"/>
    </source>
</evidence>
<keyword evidence="7" id="KW-1185">Reference proteome</keyword>
<dbReference type="Gene3D" id="1.10.1450.10">
    <property type="entry name" value="Tetraspanin"/>
    <property type="match status" value="1"/>
</dbReference>
<evidence type="ECO:0000256" key="2">
    <source>
        <dbReference type="ARBA" id="ARBA00022692"/>
    </source>
</evidence>
<dbReference type="InterPro" id="IPR018499">
    <property type="entry name" value="Tetraspanin/Peripherin"/>
</dbReference>
<dbReference type="Ensembl" id="ENSPMRT00000027897.1">
    <property type="protein sequence ID" value="ENSPMRP00000026293.1"/>
    <property type="gene ID" value="ENSPMRG00000017010.1"/>
</dbReference>
<dbReference type="Proteomes" id="UP000472272">
    <property type="component" value="Chromosome 17"/>
</dbReference>
<dbReference type="GeneTree" id="ENSGT00940000166621"/>
<dbReference type="Pfam" id="PF00335">
    <property type="entry name" value="Tetraspanin"/>
    <property type="match status" value="1"/>
</dbReference>
<proteinExistence type="predicted"/>
<evidence type="ECO:0000256" key="1">
    <source>
        <dbReference type="ARBA" id="ARBA00004141"/>
    </source>
</evidence>
<name>A0A670JMN9_PODMU</name>
<reference evidence="6" key="3">
    <citation type="submission" date="2025-09" db="UniProtKB">
        <authorList>
            <consortium name="Ensembl"/>
        </authorList>
    </citation>
    <scope>IDENTIFICATION</scope>
</reference>
<feature type="transmembrane region" description="Helical" evidence="5">
    <location>
        <begin position="28"/>
        <end position="55"/>
    </location>
</feature>
<gene>
    <name evidence="6" type="primary">LOC114587720</name>
</gene>
<dbReference type="OMA" id="HKQLKCC"/>
<sequence>MKRVQLNPSFNPSLMCITESWGRALAKVVLTLLGFLLWGAAVALVLGGAFVILTYRSYGVFFQNRFFLVPGWLAIMAALLLVPTGALAICAPVKNSRLHQGTLMYFLLVLLCLEASSTIMTHVYCVKAGHQLKNSMDHFFLQYNRTAPHHRSNRAVDATHKQLKCCGIDNYTDWMAALPTRLQAGHVFAPESCCKEAYLDCRGDVSQPEKLFKEGCLQRLEGRLHFVMGYMAWCCMVVVWLEINGFCPTLAVHQQNKAIRVPYHFKSV</sequence>
<reference evidence="6 7" key="1">
    <citation type="journal article" date="2019" name="Proc. Natl. Acad. Sci. U.S.A.">
        <title>Regulatory changes in pterin and carotenoid genes underlie balanced color polymorphisms in the wall lizard.</title>
        <authorList>
            <person name="Andrade P."/>
            <person name="Pinho C."/>
            <person name="Perez I de Lanuza G."/>
            <person name="Afonso S."/>
            <person name="Brejcha J."/>
            <person name="Rubin C.J."/>
            <person name="Wallerman O."/>
            <person name="Pereira P."/>
            <person name="Sabatino S.J."/>
            <person name="Bellati A."/>
            <person name="Pellitteri-Rosa D."/>
            <person name="Bosakova Z."/>
            <person name="Bunikis I."/>
            <person name="Carretero M.A."/>
            <person name="Feiner N."/>
            <person name="Marsik P."/>
            <person name="Pauperio F."/>
            <person name="Salvi D."/>
            <person name="Soler L."/>
            <person name="While G.M."/>
            <person name="Uller T."/>
            <person name="Font E."/>
            <person name="Andersson L."/>
            <person name="Carneiro M."/>
        </authorList>
    </citation>
    <scope>NUCLEOTIDE SEQUENCE</scope>
</reference>
<organism evidence="6 7">
    <name type="scientific">Podarcis muralis</name>
    <name type="common">Wall lizard</name>
    <name type="synonym">Lacerta muralis</name>
    <dbReference type="NCBI Taxonomy" id="64176"/>
    <lineage>
        <taxon>Eukaryota</taxon>
        <taxon>Metazoa</taxon>
        <taxon>Chordata</taxon>
        <taxon>Craniata</taxon>
        <taxon>Vertebrata</taxon>
        <taxon>Euteleostomi</taxon>
        <taxon>Lepidosauria</taxon>
        <taxon>Squamata</taxon>
        <taxon>Bifurcata</taxon>
        <taxon>Unidentata</taxon>
        <taxon>Episquamata</taxon>
        <taxon>Laterata</taxon>
        <taxon>Lacertibaenia</taxon>
        <taxon>Lacertidae</taxon>
        <taxon>Podarcis</taxon>
    </lineage>
</organism>
<evidence type="ECO:0000256" key="4">
    <source>
        <dbReference type="ARBA" id="ARBA00023136"/>
    </source>
</evidence>
<accession>A0A670JMN9</accession>
<keyword evidence="4 5" id="KW-0472">Membrane</keyword>
<dbReference type="PANTHER" id="PTHR19282">
    <property type="entry name" value="TETRASPANIN"/>
    <property type="match status" value="1"/>
</dbReference>
<keyword evidence="2 5" id="KW-0812">Transmembrane</keyword>
<dbReference type="PANTHER" id="PTHR19282:SF477">
    <property type="entry name" value="TETRASPANIN"/>
    <property type="match status" value="1"/>
</dbReference>
<evidence type="ECO:0000256" key="3">
    <source>
        <dbReference type="ARBA" id="ARBA00022989"/>
    </source>
</evidence>
<dbReference type="InterPro" id="IPR008952">
    <property type="entry name" value="Tetraspanin_EC2_sf"/>
</dbReference>
<protein>
    <submittedName>
        <fullName evidence="6">Tetraspanin-3-like</fullName>
    </submittedName>
</protein>
<comment type="subcellular location">
    <subcellularLocation>
        <location evidence="1">Membrane</location>
        <topology evidence="1">Multi-pass membrane protein</topology>
    </subcellularLocation>
</comment>
<evidence type="ECO:0000313" key="7">
    <source>
        <dbReference type="Proteomes" id="UP000472272"/>
    </source>
</evidence>
<feature type="transmembrane region" description="Helical" evidence="5">
    <location>
        <begin position="103"/>
        <end position="124"/>
    </location>
</feature>
<evidence type="ECO:0000313" key="6">
    <source>
        <dbReference type="Ensembl" id="ENSPMRP00000026293.1"/>
    </source>
</evidence>
<dbReference type="GO" id="GO:0005886">
    <property type="term" value="C:plasma membrane"/>
    <property type="evidence" value="ECO:0007669"/>
    <property type="project" value="TreeGrafter"/>
</dbReference>
<dbReference type="AlphaFoldDB" id="A0A670JMN9"/>
<keyword evidence="3 5" id="KW-1133">Transmembrane helix</keyword>
<reference evidence="6" key="2">
    <citation type="submission" date="2025-08" db="UniProtKB">
        <authorList>
            <consortium name="Ensembl"/>
        </authorList>
    </citation>
    <scope>IDENTIFICATION</scope>
</reference>